<evidence type="ECO:0000259" key="5">
    <source>
        <dbReference type="Pfam" id="PF00588"/>
    </source>
</evidence>
<dbReference type="EMBL" id="JABSTR010000008">
    <property type="protein sequence ID" value="KAH9377045.1"/>
    <property type="molecule type" value="Genomic_DNA"/>
</dbReference>
<dbReference type="GO" id="GO:0032259">
    <property type="term" value="P:methylation"/>
    <property type="evidence" value="ECO:0007669"/>
    <property type="project" value="UniProtKB-KW"/>
</dbReference>
<feature type="region of interest" description="Disordered" evidence="4">
    <location>
        <begin position="259"/>
        <end position="309"/>
    </location>
</feature>
<comment type="caution">
    <text evidence="7">The sequence shown here is derived from an EMBL/GenBank/DDBJ whole genome shotgun (WGS) entry which is preliminary data.</text>
</comment>
<dbReference type="InterPro" id="IPR051259">
    <property type="entry name" value="rRNA_Methyltransferase"/>
</dbReference>
<feature type="domain" description="MRM3-like substrate binding" evidence="6">
    <location>
        <begin position="75"/>
        <end position="151"/>
    </location>
</feature>
<feature type="region of interest" description="Disordered" evidence="4">
    <location>
        <begin position="401"/>
        <end position="422"/>
    </location>
</feature>
<gene>
    <name evidence="7" type="ORF">HPB48_010249</name>
</gene>
<comment type="similarity">
    <text evidence="1">Belongs to the class IV-like SAM-binding methyltransferase superfamily. RNA methyltransferase TrmH family.</text>
</comment>
<dbReference type="InterPro" id="IPR029064">
    <property type="entry name" value="Ribosomal_eL30-like_sf"/>
</dbReference>
<evidence type="ECO:0000256" key="1">
    <source>
        <dbReference type="ARBA" id="ARBA00007228"/>
    </source>
</evidence>
<dbReference type="SUPFAM" id="SSF75217">
    <property type="entry name" value="alpha/beta knot"/>
    <property type="match status" value="2"/>
</dbReference>
<keyword evidence="2" id="KW-0489">Methyltransferase</keyword>
<dbReference type="InterPro" id="IPR029026">
    <property type="entry name" value="tRNA_m1G_MTases_N"/>
</dbReference>
<dbReference type="VEuPathDB" id="VectorBase:HLOH_054500"/>
<dbReference type="Pfam" id="PF22435">
    <property type="entry name" value="MRM3-like_sub_bind"/>
    <property type="match status" value="1"/>
</dbReference>
<evidence type="ECO:0000313" key="8">
    <source>
        <dbReference type="Proteomes" id="UP000821853"/>
    </source>
</evidence>
<evidence type="ECO:0000256" key="2">
    <source>
        <dbReference type="ARBA" id="ARBA00022603"/>
    </source>
</evidence>
<dbReference type="Pfam" id="PF00588">
    <property type="entry name" value="SpoU_methylase"/>
    <property type="match status" value="2"/>
</dbReference>
<evidence type="ECO:0008006" key="9">
    <source>
        <dbReference type="Google" id="ProtNLM"/>
    </source>
</evidence>
<sequence>MASLACARACSGIILTPVRFRQKGFVRRPQKVIYPKPEAEVSPSLNTEPLGEPVGEPRYVKLGSDDDEFANTMMLLKVKRKREKLNKVLLEGRRLIGDALKAGVECETIYFTLPENLEGLPLETLREDQIKKVFYKKMKIWSDLTTSPGIMGVFKKPSMDDITIQRTGKTIPVSVLCDNVRDPGNMGALIRSAAAAGCSRLLLSKGCVDPWELKVLRAGAGSHFRIPIHSGIAWEHMPSYVSPEMPVYLADNYIGRPAPKRHHHPSSKKVINWEGDDSSDSEQEDEDGEENEEEDPRYRIQAPDGQGLRVDKSYQDVDELEECAQVPLPHHEYTAVQYAPTPSILVVGGETQGLSLQAHKLAVECAGARVHVPASNGVESLNTAVAASIILYEMRRQMLSSCGSTEEEDVDTRGHSASSGRF</sequence>
<accession>A0A9J6GN56</accession>
<dbReference type="SUPFAM" id="SSF55315">
    <property type="entry name" value="L30e-like"/>
    <property type="match status" value="1"/>
</dbReference>
<reference evidence="7 8" key="1">
    <citation type="journal article" date="2020" name="Cell">
        <title>Large-Scale Comparative Analyses of Tick Genomes Elucidate Their Genetic Diversity and Vector Capacities.</title>
        <authorList>
            <consortium name="Tick Genome and Microbiome Consortium (TIGMIC)"/>
            <person name="Jia N."/>
            <person name="Wang J."/>
            <person name="Shi W."/>
            <person name="Du L."/>
            <person name="Sun Y."/>
            <person name="Zhan W."/>
            <person name="Jiang J.F."/>
            <person name="Wang Q."/>
            <person name="Zhang B."/>
            <person name="Ji P."/>
            <person name="Bell-Sakyi L."/>
            <person name="Cui X.M."/>
            <person name="Yuan T.T."/>
            <person name="Jiang B.G."/>
            <person name="Yang W.F."/>
            <person name="Lam T.T."/>
            <person name="Chang Q.C."/>
            <person name="Ding S.J."/>
            <person name="Wang X.J."/>
            <person name="Zhu J.G."/>
            <person name="Ruan X.D."/>
            <person name="Zhao L."/>
            <person name="Wei J.T."/>
            <person name="Ye R.Z."/>
            <person name="Que T.C."/>
            <person name="Du C.H."/>
            <person name="Zhou Y.H."/>
            <person name="Cheng J.X."/>
            <person name="Dai P.F."/>
            <person name="Guo W.B."/>
            <person name="Han X.H."/>
            <person name="Huang E.J."/>
            <person name="Li L.F."/>
            <person name="Wei W."/>
            <person name="Gao Y.C."/>
            <person name="Liu J.Z."/>
            <person name="Shao H.Z."/>
            <person name="Wang X."/>
            <person name="Wang C.C."/>
            <person name="Yang T.C."/>
            <person name="Huo Q.B."/>
            <person name="Li W."/>
            <person name="Chen H.Y."/>
            <person name="Chen S.E."/>
            <person name="Zhou L.G."/>
            <person name="Ni X.B."/>
            <person name="Tian J.H."/>
            <person name="Sheng Y."/>
            <person name="Liu T."/>
            <person name="Pan Y.S."/>
            <person name="Xia L.Y."/>
            <person name="Li J."/>
            <person name="Zhao F."/>
            <person name="Cao W.C."/>
        </authorList>
    </citation>
    <scope>NUCLEOTIDE SEQUENCE [LARGE SCALE GENOMIC DNA]</scope>
    <source>
        <strain evidence="7">HaeL-2018</strain>
    </source>
</reference>
<dbReference type="InterPro" id="IPR029028">
    <property type="entry name" value="Alpha/beta_knot_MTases"/>
</dbReference>
<dbReference type="Proteomes" id="UP000821853">
    <property type="component" value="Unassembled WGS sequence"/>
</dbReference>
<dbReference type="Gene3D" id="3.30.1330.30">
    <property type="match status" value="1"/>
</dbReference>
<feature type="domain" description="tRNA/rRNA methyltransferase SpoU type" evidence="5">
    <location>
        <begin position="173"/>
        <end position="240"/>
    </location>
</feature>
<dbReference type="InterPro" id="IPR053888">
    <property type="entry name" value="MRM3-like_sub_bind"/>
</dbReference>
<dbReference type="InterPro" id="IPR001537">
    <property type="entry name" value="SpoU_MeTrfase"/>
</dbReference>
<dbReference type="PANTHER" id="PTHR43191">
    <property type="entry name" value="RRNA METHYLTRANSFERASE 3"/>
    <property type="match status" value="1"/>
</dbReference>
<protein>
    <recommendedName>
        <fullName evidence="9">Spou rrna methylase family protein</fullName>
    </recommendedName>
</protein>
<name>A0A9J6GN56_HAELO</name>
<organism evidence="7 8">
    <name type="scientific">Haemaphysalis longicornis</name>
    <name type="common">Bush tick</name>
    <dbReference type="NCBI Taxonomy" id="44386"/>
    <lineage>
        <taxon>Eukaryota</taxon>
        <taxon>Metazoa</taxon>
        <taxon>Ecdysozoa</taxon>
        <taxon>Arthropoda</taxon>
        <taxon>Chelicerata</taxon>
        <taxon>Arachnida</taxon>
        <taxon>Acari</taxon>
        <taxon>Parasitiformes</taxon>
        <taxon>Ixodida</taxon>
        <taxon>Ixodoidea</taxon>
        <taxon>Ixodidae</taxon>
        <taxon>Haemaphysalinae</taxon>
        <taxon>Haemaphysalis</taxon>
    </lineage>
</organism>
<dbReference type="GO" id="GO:0008173">
    <property type="term" value="F:RNA methyltransferase activity"/>
    <property type="evidence" value="ECO:0007669"/>
    <property type="project" value="InterPro"/>
</dbReference>
<feature type="compositionally biased region" description="Acidic residues" evidence="4">
    <location>
        <begin position="274"/>
        <end position="295"/>
    </location>
</feature>
<evidence type="ECO:0000313" key="7">
    <source>
        <dbReference type="EMBL" id="KAH9377045.1"/>
    </source>
</evidence>
<feature type="domain" description="tRNA/rRNA methyltransferase SpoU type" evidence="5">
    <location>
        <begin position="334"/>
        <end position="392"/>
    </location>
</feature>
<dbReference type="PANTHER" id="PTHR43191:SF2">
    <property type="entry name" value="RRNA METHYLTRANSFERASE 3, MITOCHONDRIAL"/>
    <property type="match status" value="1"/>
</dbReference>
<evidence type="ECO:0000256" key="4">
    <source>
        <dbReference type="SAM" id="MobiDB-lite"/>
    </source>
</evidence>
<dbReference type="Gene3D" id="3.40.1280.10">
    <property type="match status" value="1"/>
</dbReference>
<keyword evidence="3" id="KW-0808">Transferase</keyword>
<evidence type="ECO:0000256" key="3">
    <source>
        <dbReference type="ARBA" id="ARBA00022679"/>
    </source>
</evidence>
<dbReference type="GO" id="GO:0006396">
    <property type="term" value="P:RNA processing"/>
    <property type="evidence" value="ECO:0007669"/>
    <property type="project" value="InterPro"/>
</dbReference>
<dbReference type="OMA" id="FLKFHKY"/>
<dbReference type="OrthoDB" id="270651at2759"/>
<dbReference type="AlphaFoldDB" id="A0A9J6GN56"/>
<keyword evidence="8" id="KW-1185">Reference proteome</keyword>
<evidence type="ECO:0000259" key="6">
    <source>
        <dbReference type="Pfam" id="PF22435"/>
    </source>
</evidence>
<dbReference type="GO" id="GO:0003723">
    <property type="term" value="F:RNA binding"/>
    <property type="evidence" value="ECO:0007669"/>
    <property type="project" value="InterPro"/>
</dbReference>
<dbReference type="CDD" id="cd18106">
    <property type="entry name" value="SpoU-like_RNMTL1"/>
    <property type="match status" value="1"/>
</dbReference>
<proteinExistence type="inferred from homology"/>